<accession>A0A5E4XC73</accession>
<organism evidence="3 4">
    <name type="scientific">Pandoraea cepalis</name>
    <dbReference type="NCBI Taxonomy" id="2508294"/>
    <lineage>
        <taxon>Bacteria</taxon>
        <taxon>Pseudomonadati</taxon>
        <taxon>Pseudomonadota</taxon>
        <taxon>Betaproteobacteria</taxon>
        <taxon>Burkholderiales</taxon>
        <taxon>Burkholderiaceae</taxon>
        <taxon>Pandoraea</taxon>
    </lineage>
</organism>
<feature type="compositionally biased region" description="Basic and acidic residues" evidence="1">
    <location>
        <begin position="93"/>
        <end position="108"/>
    </location>
</feature>
<feature type="region of interest" description="Disordered" evidence="1">
    <location>
        <begin position="45"/>
        <end position="144"/>
    </location>
</feature>
<evidence type="ECO:0000256" key="1">
    <source>
        <dbReference type="SAM" id="MobiDB-lite"/>
    </source>
</evidence>
<dbReference type="EMBL" id="CABPSL010000017">
    <property type="protein sequence ID" value="VVE34019.1"/>
    <property type="molecule type" value="Genomic_DNA"/>
</dbReference>
<dbReference type="AlphaFoldDB" id="A0A5E4XC73"/>
<feature type="compositionally biased region" description="Gly residues" evidence="1">
    <location>
        <begin position="46"/>
        <end position="89"/>
    </location>
</feature>
<evidence type="ECO:0000256" key="2">
    <source>
        <dbReference type="SAM" id="SignalP"/>
    </source>
</evidence>
<protein>
    <submittedName>
        <fullName evidence="3">Uncharacterized protein</fullName>
    </submittedName>
</protein>
<feature type="region of interest" description="Disordered" evidence="1">
    <location>
        <begin position="160"/>
        <end position="200"/>
    </location>
</feature>
<proteinExistence type="predicted"/>
<reference evidence="3 4" key="1">
    <citation type="submission" date="2019-08" db="EMBL/GenBank/DDBJ databases">
        <authorList>
            <person name="Peeters C."/>
        </authorList>
    </citation>
    <scope>NUCLEOTIDE SEQUENCE [LARGE SCALE GENOMIC DNA]</scope>
    <source>
        <strain evidence="3 4">LMG 31106</strain>
    </source>
</reference>
<dbReference type="OrthoDB" id="9970470at2"/>
<gene>
    <name evidence="3" type="ORF">PCE31106_03792</name>
</gene>
<evidence type="ECO:0000313" key="4">
    <source>
        <dbReference type="Proteomes" id="UP000384354"/>
    </source>
</evidence>
<evidence type="ECO:0000313" key="3">
    <source>
        <dbReference type="EMBL" id="VVE34019.1"/>
    </source>
</evidence>
<name>A0A5E4XC73_9BURK</name>
<dbReference type="Proteomes" id="UP000384354">
    <property type="component" value="Unassembled WGS sequence"/>
</dbReference>
<keyword evidence="2" id="KW-0732">Signal</keyword>
<feature type="chain" id="PRO_5023068706" evidence="2">
    <location>
        <begin position="25"/>
        <end position="329"/>
    </location>
</feature>
<sequence length="329" mass="32764">MGAIMKHKVRVAMLAMAAIGTSLLAPERIGTPIVSVVIGLANAQDAGGGGGHDSGGSSGGHDSGGGASGHNGGGSGRGGGGHDAGGETGGTVEKGHGTRYGHEGHESGQHQGATSHPSPGAERFGGGSGIRGNGQVPEGVGRYGSGAARLEDVGRTRLRYWGGWSNPDDPLTPPDPGTETTTPTTGDTADFIPGPGGGPAVNVRNSLDSSPRCQGVSLGMTAAQQFSGSNLLRLNTARGEVDPALAASGKIAAPYLMGNLQNELIKPAPNPELAGTLLGLVAKAPVTAGAVMKIGFLLCARMNDTQADQIAQIAEQQRMALAATPAPRK</sequence>
<feature type="compositionally biased region" description="Low complexity" evidence="1">
    <location>
        <begin position="177"/>
        <end position="188"/>
    </location>
</feature>
<feature type="signal peptide" evidence="2">
    <location>
        <begin position="1"/>
        <end position="24"/>
    </location>
</feature>
<dbReference type="RefSeq" id="WP_150564348.1">
    <property type="nucleotide sequence ID" value="NZ_CABPSL010000017.1"/>
</dbReference>
<feature type="compositionally biased region" description="Gly residues" evidence="1">
    <location>
        <begin position="123"/>
        <end position="132"/>
    </location>
</feature>